<gene>
    <name evidence="11" type="ORF">C7B46_07395</name>
</gene>
<dbReference type="Gene3D" id="2.40.440.10">
    <property type="entry name" value="L,D-transpeptidase catalytic domain-like"/>
    <property type="match status" value="1"/>
</dbReference>
<dbReference type="InterPro" id="IPR050979">
    <property type="entry name" value="LD-transpeptidase"/>
</dbReference>
<keyword evidence="5" id="KW-0378">Hydrolase</keyword>
<dbReference type="Pfam" id="PF01471">
    <property type="entry name" value="PG_binding_1"/>
    <property type="match status" value="1"/>
</dbReference>
<dbReference type="Gene3D" id="1.10.101.10">
    <property type="entry name" value="PGBD-like superfamily/PGBD"/>
    <property type="match status" value="1"/>
</dbReference>
<proteinExistence type="inferred from homology"/>
<evidence type="ECO:0000259" key="10">
    <source>
        <dbReference type="PROSITE" id="PS52029"/>
    </source>
</evidence>
<evidence type="ECO:0000256" key="9">
    <source>
        <dbReference type="PROSITE-ProRule" id="PRU01373"/>
    </source>
</evidence>
<feature type="domain" description="L,D-TPase catalytic" evidence="10">
    <location>
        <begin position="37"/>
        <end position="145"/>
    </location>
</feature>
<dbReference type="Proteomes" id="UP000242972">
    <property type="component" value="Unassembled WGS sequence"/>
</dbReference>
<dbReference type="CDD" id="cd16913">
    <property type="entry name" value="YkuD_like"/>
    <property type="match status" value="1"/>
</dbReference>
<dbReference type="InterPro" id="IPR036366">
    <property type="entry name" value="PGBDSf"/>
</dbReference>
<organism evidence="11 12">
    <name type="scientific">Sulfobacillus benefaciens</name>
    <dbReference type="NCBI Taxonomy" id="453960"/>
    <lineage>
        <taxon>Bacteria</taxon>
        <taxon>Bacillati</taxon>
        <taxon>Bacillota</taxon>
        <taxon>Clostridia</taxon>
        <taxon>Eubacteriales</taxon>
        <taxon>Clostridiales Family XVII. Incertae Sedis</taxon>
        <taxon>Sulfobacillus</taxon>
    </lineage>
</organism>
<protein>
    <recommendedName>
        <fullName evidence="10">L,D-TPase catalytic domain-containing protein</fullName>
    </recommendedName>
</protein>
<dbReference type="GO" id="GO:0016757">
    <property type="term" value="F:glycosyltransferase activity"/>
    <property type="evidence" value="ECO:0007669"/>
    <property type="project" value="UniProtKB-KW"/>
</dbReference>
<dbReference type="GO" id="GO:0018104">
    <property type="term" value="P:peptidoglycan-protein cross-linking"/>
    <property type="evidence" value="ECO:0007669"/>
    <property type="project" value="TreeGrafter"/>
</dbReference>
<dbReference type="AlphaFoldDB" id="A0A2T2XHE1"/>
<comment type="similarity">
    <text evidence="2">Belongs to the YkuD family.</text>
</comment>
<keyword evidence="3" id="KW-0328">Glycosyltransferase</keyword>
<evidence type="ECO:0000313" key="11">
    <source>
        <dbReference type="EMBL" id="PSR33935.1"/>
    </source>
</evidence>
<evidence type="ECO:0000256" key="6">
    <source>
        <dbReference type="ARBA" id="ARBA00022960"/>
    </source>
</evidence>
<feature type="active site" description="Nucleophile" evidence="9">
    <location>
        <position position="121"/>
    </location>
</feature>
<name>A0A2T2XHE1_9FIRM</name>
<keyword evidence="6 9" id="KW-0133">Cell shape</keyword>
<accession>A0A2T2XHE1</accession>
<dbReference type="InterPro" id="IPR036365">
    <property type="entry name" value="PGBD-like_sf"/>
</dbReference>
<feature type="active site" description="Proton donor/acceptor" evidence="9">
    <location>
        <position position="105"/>
    </location>
</feature>
<keyword evidence="4" id="KW-0808">Transferase</keyword>
<evidence type="ECO:0000256" key="4">
    <source>
        <dbReference type="ARBA" id="ARBA00022679"/>
    </source>
</evidence>
<dbReference type="InterPro" id="IPR002477">
    <property type="entry name" value="Peptidoglycan-bd-like"/>
</dbReference>
<evidence type="ECO:0000256" key="7">
    <source>
        <dbReference type="ARBA" id="ARBA00022984"/>
    </source>
</evidence>
<evidence type="ECO:0000256" key="3">
    <source>
        <dbReference type="ARBA" id="ARBA00022676"/>
    </source>
</evidence>
<dbReference type="PANTHER" id="PTHR30582:SF24">
    <property type="entry name" value="L,D-TRANSPEPTIDASE ERFK_SRFK-RELATED"/>
    <property type="match status" value="1"/>
</dbReference>
<dbReference type="GO" id="GO:0008360">
    <property type="term" value="P:regulation of cell shape"/>
    <property type="evidence" value="ECO:0007669"/>
    <property type="project" value="UniProtKB-UniRule"/>
</dbReference>
<dbReference type="PROSITE" id="PS52029">
    <property type="entry name" value="LD_TPASE"/>
    <property type="match status" value="1"/>
</dbReference>
<sequence length="238" mass="26404">MKGQRRLLMGLLVVVLAGSLLILQTRRSPLTAATSHTHIIINVVQRKLYLYVGNKLFSTYPVAVGKPETPSPRGEFFITQKAVWGDGFGTRWMRLSTPWGIYGIHGTNKPWSVGTVASHGCFRMLNRDVEQVYALVSVGTPVTIEGITPFVRIRRPLMLGNIGEDVVELQRLLRLAKVYKGPLEGIYNQQVVVATEKFQLMVHLPVDGVATMKTISALQELTHQTGLHPGYLSRSLSS</sequence>
<keyword evidence="8 9" id="KW-0961">Cell wall biogenesis/degradation</keyword>
<comment type="caution">
    <text evidence="11">The sequence shown here is derived from an EMBL/GenBank/DDBJ whole genome shotgun (WGS) entry which is preliminary data.</text>
</comment>
<evidence type="ECO:0000256" key="5">
    <source>
        <dbReference type="ARBA" id="ARBA00022801"/>
    </source>
</evidence>
<evidence type="ECO:0000256" key="1">
    <source>
        <dbReference type="ARBA" id="ARBA00004752"/>
    </source>
</evidence>
<dbReference type="GO" id="GO:0071555">
    <property type="term" value="P:cell wall organization"/>
    <property type="evidence" value="ECO:0007669"/>
    <property type="project" value="UniProtKB-UniRule"/>
</dbReference>
<dbReference type="Pfam" id="PF03734">
    <property type="entry name" value="YkuD"/>
    <property type="match status" value="1"/>
</dbReference>
<keyword evidence="7 9" id="KW-0573">Peptidoglycan synthesis</keyword>
<dbReference type="SUPFAM" id="SSF47090">
    <property type="entry name" value="PGBD-like"/>
    <property type="match status" value="1"/>
</dbReference>
<reference evidence="11 12" key="1">
    <citation type="journal article" date="2014" name="BMC Genomics">
        <title>Comparison of environmental and isolate Sulfobacillus genomes reveals diverse carbon, sulfur, nitrogen, and hydrogen metabolisms.</title>
        <authorList>
            <person name="Justice N.B."/>
            <person name="Norman A."/>
            <person name="Brown C.T."/>
            <person name="Singh A."/>
            <person name="Thomas B.C."/>
            <person name="Banfield J.F."/>
        </authorList>
    </citation>
    <scope>NUCLEOTIDE SEQUENCE [LARGE SCALE GENOMIC DNA]</scope>
    <source>
        <strain evidence="11">AMDSBA4</strain>
    </source>
</reference>
<comment type="pathway">
    <text evidence="1 9">Cell wall biogenesis; peptidoglycan biosynthesis.</text>
</comment>
<dbReference type="InterPro" id="IPR038063">
    <property type="entry name" value="Transpep_catalytic_dom"/>
</dbReference>
<evidence type="ECO:0000256" key="8">
    <source>
        <dbReference type="ARBA" id="ARBA00023316"/>
    </source>
</evidence>
<dbReference type="GO" id="GO:0005576">
    <property type="term" value="C:extracellular region"/>
    <property type="evidence" value="ECO:0007669"/>
    <property type="project" value="TreeGrafter"/>
</dbReference>
<dbReference type="EMBL" id="PXYW01000014">
    <property type="protein sequence ID" value="PSR33935.1"/>
    <property type="molecule type" value="Genomic_DNA"/>
</dbReference>
<dbReference type="UniPathway" id="UPA00219"/>
<dbReference type="SUPFAM" id="SSF141523">
    <property type="entry name" value="L,D-transpeptidase catalytic domain-like"/>
    <property type="match status" value="1"/>
</dbReference>
<dbReference type="GO" id="GO:0071972">
    <property type="term" value="F:peptidoglycan L,D-transpeptidase activity"/>
    <property type="evidence" value="ECO:0007669"/>
    <property type="project" value="TreeGrafter"/>
</dbReference>
<evidence type="ECO:0000313" key="12">
    <source>
        <dbReference type="Proteomes" id="UP000242972"/>
    </source>
</evidence>
<dbReference type="InterPro" id="IPR005490">
    <property type="entry name" value="LD_TPept_cat_dom"/>
</dbReference>
<dbReference type="PANTHER" id="PTHR30582">
    <property type="entry name" value="L,D-TRANSPEPTIDASE"/>
    <property type="match status" value="1"/>
</dbReference>
<evidence type="ECO:0000256" key="2">
    <source>
        <dbReference type="ARBA" id="ARBA00005992"/>
    </source>
</evidence>